<dbReference type="InterPro" id="IPR001714">
    <property type="entry name" value="Pept_M24_MAP"/>
</dbReference>
<evidence type="ECO:0000259" key="9">
    <source>
        <dbReference type="Pfam" id="PF00557"/>
    </source>
</evidence>
<dbReference type="GO" id="GO:0005737">
    <property type="term" value="C:cytoplasm"/>
    <property type="evidence" value="ECO:0007669"/>
    <property type="project" value="TreeGrafter"/>
</dbReference>
<keyword evidence="7" id="KW-0378">Hydrolase</keyword>
<dbReference type="EC" id="3.4.11.18" evidence="8"/>
<dbReference type="CDD" id="cd01088">
    <property type="entry name" value="MetAP2"/>
    <property type="match status" value="1"/>
</dbReference>
<dbReference type="InterPro" id="IPR036005">
    <property type="entry name" value="Creatinase/aminopeptidase-like"/>
</dbReference>
<organism evidence="10">
    <name type="scientific">Hexamita inflata</name>
    <dbReference type="NCBI Taxonomy" id="28002"/>
    <lineage>
        <taxon>Eukaryota</taxon>
        <taxon>Metamonada</taxon>
        <taxon>Diplomonadida</taxon>
        <taxon>Hexamitidae</taxon>
        <taxon>Hexamitinae</taxon>
        <taxon>Hexamita</taxon>
    </lineage>
</organism>
<dbReference type="GO" id="GO:0006508">
    <property type="term" value="P:proteolysis"/>
    <property type="evidence" value="ECO:0007669"/>
    <property type="project" value="UniProtKB-KW"/>
</dbReference>
<comment type="catalytic activity">
    <reaction evidence="1 8">
        <text>Release of N-terminal amino acids, preferentially methionine, from peptides and arylamides.</text>
        <dbReference type="EC" id="3.4.11.18"/>
    </reaction>
</comment>
<evidence type="ECO:0000256" key="4">
    <source>
        <dbReference type="ARBA" id="ARBA00022438"/>
    </source>
</evidence>
<dbReference type="PANTHER" id="PTHR45777:SF2">
    <property type="entry name" value="METHIONINE AMINOPEPTIDASE 2"/>
    <property type="match status" value="1"/>
</dbReference>
<keyword evidence="6 8" id="KW-0479">Metal-binding</keyword>
<dbReference type="AlphaFoldDB" id="A0AA86P7L4"/>
<comment type="similarity">
    <text evidence="8">Belongs to the peptidase M24A family.</text>
</comment>
<evidence type="ECO:0000256" key="3">
    <source>
        <dbReference type="ARBA" id="ARBA00001954"/>
    </source>
</evidence>
<dbReference type="SUPFAM" id="SSF55920">
    <property type="entry name" value="Creatinase/aminopeptidase"/>
    <property type="match status" value="1"/>
</dbReference>
<protein>
    <recommendedName>
        <fullName evidence="8">Methionine aminopeptidase</fullName>
        <ecNumber evidence="8">3.4.11.18</ecNumber>
    </recommendedName>
</protein>
<dbReference type="GO" id="GO:0004239">
    <property type="term" value="F:initiator methionyl aminopeptidase activity"/>
    <property type="evidence" value="ECO:0007669"/>
    <property type="project" value="UniProtKB-EC"/>
</dbReference>
<keyword evidence="4 8" id="KW-0031">Aminopeptidase</keyword>
<dbReference type="PANTHER" id="PTHR45777">
    <property type="entry name" value="METHIONINE AMINOPEPTIDASE 2"/>
    <property type="match status" value="1"/>
</dbReference>
<comment type="function">
    <text evidence="8">Cotranslationally removes the N-terminal methionine from nascent proteins. The N-terminal methionine is often cleaved when the second residue in the primary sequence is small and uncharged (Met-Ala-, Cys, Gly, Pro, Ser, Thr, or Val).</text>
</comment>
<dbReference type="InterPro" id="IPR000994">
    <property type="entry name" value="Pept_M24"/>
</dbReference>
<name>A0AA86P7L4_9EUKA</name>
<dbReference type="InterPro" id="IPR002468">
    <property type="entry name" value="Pept_M24A_MAP2"/>
</dbReference>
<comment type="cofactor">
    <cofactor evidence="3">
        <name>Fe(2+)</name>
        <dbReference type="ChEBI" id="CHEBI:29033"/>
    </cofactor>
</comment>
<evidence type="ECO:0000256" key="6">
    <source>
        <dbReference type="ARBA" id="ARBA00022723"/>
    </source>
</evidence>
<dbReference type="GO" id="GO:0070006">
    <property type="term" value="F:metalloaminopeptidase activity"/>
    <property type="evidence" value="ECO:0007669"/>
    <property type="project" value="InterPro"/>
</dbReference>
<comment type="cofactor">
    <cofactor evidence="2">
        <name>Mn(2+)</name>
        <dbReference type="ChEBI" id="CHEBI:29035"/>
    </cofactor>
</comment>
<evidence type="ECO:0000256" key="5">
    <source>
        <dbReference type="ARBA" id="ARBA00022670"/>
    </source>
</evidence>
<reference evidence="11 12" key="2">
    <citation type="submission" date="2024-07" db="EMBL/GenBank/DDBJ databases">
        <authorList>
            <person name="Akdeniz Z."/>
        </authorList>
    </citation>
    <scope>NUCLEOTIDE SEQUENCE [LARGE SCALE GENOMIC DNA]</scope>
</reference>
<dbReference type="EMBL" id="CAXDID020000052">
    <property type="protein sequence ID" value="CAL6005755.1"/>
    <property type="molecule type" value="Genomic_DNA"/>
</dbReference>
<accession>A0AA86P7L4</accession>
<proteinExistence type="inferred from homology"/>
<dbReference type="Pfam" id="PF00557">
    <property type="entry name" value="Peptidase_M24"/>
    <property type="match status" value="1"/>
</dbReference>
<dbReference type="InterPro" id="IPR036388">
    <property type="entry name" value="WH-like_DNA-bd_sf"/>
</dbReference>
<evidence type="ECO:0000313" key="11">
    <source>
        <dbReference type="EMBL" id="CAL6005755.1"/>
    </source>
</evidence>
<feature type="domain" description="Peptidase M24" evidence="9">
    <location>
        <begin position="59"/>
        <end position="266"/>
    </location>
</feature>
<keyword evidence="5 8" id="KW-0645">Protease</keyword>
<evidence type="ECO:0000256" key="8">
    <source>
        <dbReference type="RuleBase" id="RU003653"/>
    </source>
</evidence>
<dbReference type="InterPro" id="IPR036390">
    <property type="entry name" value="WH_DNA-bd_sf"/>
</dbReference>
<sequence>MTDRHQQPTAEQKQLDKKKKKVTPVCPYRLEPGQLLFYGNETKPENFEIVDELDKRNFYRQAADMHREVRKYARTLIKPGASLLQVAIDVEAKIAEVCGNKNLATCMLGQKSANQQYYCGQAFPLGLSVNECAAHYAPLPNDDHIVTENDIIKVDFGIHCNGYLVDSAFSMHWNPELDQIVQASREATDEAMKVAGPDVLLSELGNRVEEIICSYEYKGKNLNPVRNLCGHMVDRYCIHSGKSIPLHRDSKSKDRMEVGEVYACETFASTGRGKITDFQPTSHYMVAPEAVSLGKAMIQGTDQTRALFDVLKKNFHTLAWNPRWLPSLGVERYQLQLDSLVKNGYVNDYPKLIDKAGCYVSQFEHTFMIGEWGKEVFTRGDDY</sequence>
<dbReference type="SUPFAM" id="SSF46785">
    <property type="entry name" value="Winged helix' DNA-binding domain"/>
    <property type="match status" value="1"/>
</dbReference>
<gene>
    <name evidence="11" type="ORF">HINF_LOCUS19681</name>
    <name evidence="10" type="ORF">HINF_LOCUS20063</name>
</gene>
<comment type="caution">
    <text evidence="10">The sequence shown here is derived from an EMBL/GenBank/DDBJ whole genome shotgun (WGS) entry which is preliminary data.</text>
</comment>
<dbReference type="PRINTS" id="PR00599">
    <property type="entry name" value="MAPEPTIDASE"/>
</dbReference>
<comment type="cofactor">
    <cofactor evidence="8">
        <name>Co(2+)</name>
        <dbReference type="ChEBI" id="CHEBI:48828"/>
    </cofactor>
    <cofactor evidence="8">
        <name>Zn(2+)</name>
        <dbReference type="ChEBI" id="CHEBI:29105"/>
    </cofactor>
    <cofactor evidence="8">
        <name>Mn(2+)</name>
        <dbReference type="ChEBI" id="CHEBI:29035"/>
    </cofactor>
    <cofactor evidence="8">
        <name>Fe(2+)</name>
        <dbReference type="ChEBI" id="CHEBI:29033"/>
    </cofactor>
    <text evidence="8">Binds 2 divalent metal cations per subunit. Has a high-affinity and a low affinity metal-binding site. The true nature of the physiological cofactor is under debate. The enzyme is active with cobalt, zinc, manganese or divalent iron ions.</text>
</comment>
<dbReference type="Gene3D" id="1.10.10.10">
    <property type="entry name" value="Winged helix-like DNA-binding domain superfamily/Winged helix DNA-binding domain"/>
    <property type="match status" value="1"/>
</dbReference>
<dbReference type="EMBL" id="CATOUU010000517">
    <property type="protein sequence ID" value="CAI9932418.1"/>
    <property type="molecule type" value="Genomic_DNA"/>
</dbReference>
<dbReference type="NCBIfam" id="TIGR00501">
    <property type="entry name" value="met_pdase_II"/>
    <property type="match status" value="1"/>
</dbReference>
<dbReference type="InterPro" id="IPR050247">
    <property type="entry name" value="Met_Aminopeptidase_Type2"/>
</dbReference>
<evidence type="ECO:0000313" key="12">
    <source>
        <dbReference type="Proteomes" id="UP001642409"/>
    </source>
</evidence>
<keyword evidence="12" id="KW-1185">Reference proteome</keyword>
<dbReference type="GO" id="GO:0046872">
    <property type="term" value="F:metal ion binding"/>
    <property type="evidence" value="ECO:0007669"/>
    <property type="project" value="UniProtKB-KW"/>
</dbReference>
<evidence type="ECO:0000256" key="2">
    <source>
        <dbReference type="ARBA" id="ARBA00001936"/>
    </source>
</evidence>
<reference evidence="10" key="1">
    <citation type="submission" date="2023-06" db="EMBL/GenBank/DDBJ databases">
        <authorList>
            <person name="Kurt Z."/>
        </authorList>
    </citation>
    <scope>NUCLEOTIDE SEQUENCE</scope>
</reference>
<evidence type="ECO:0000256" key="7">
    <source>
        <dbReference type="ARBA" id="ARBA00022801"/>
    </source>
</evidence>
<evidence type="ECO:0000256" key="1">
    <source>
        <dbReference type="ARBA" id="ARBA00000294"/>
    </source>
</evidence>
<dbReference type="Gene3D" id="3.90.230.10">
    <property type="entry name" value="Creatinase/methionine aminopeptidase superfamily"/>
    <property type="match status" value="1"/>
</dbReference>
<evidence type="ECO:0000313" key="10">
    <source>
        <dbReference type="EMBL" id="CAI9932418.1"/>
    </source>
</evidence>
<dbReference type="Proteomes" id="UP001642409">
    <property type="component" value="Unassembled WGS sequence"/>
</dbReference>